<reference evidence="2" key="1">
    <citation type="journal article" date="2019" name="Nat. Commun.">
        <title>Expansion of phycobilisome linker gene families in mesophilic red algae.</title>
        <authorList>
            <person name="Lee J."/>
            <person name="Kim D."/>
            <person name="Bhattacharya D."/>
            <person name="Yoon H.S."/>
        </authorList>
    </citation>
    <scope>NUCLEOTIDE SEQUENCE [LARGE SCALE GENOMIC DNA]</scope>
    <source>
        <strain evidence="2">CCMP 1328</strain>
    </source>
</reference>
<accession>A0A5J4YR31</accession>
<protein>
    <submittedName>
        <fullName evidence="1">Uncharacterized protein</fullName>
    </submittedName>
</protein>
<organism evidence="1 2">
    <name type="scientific">Porphyridium purpureum</name>
    <name type="common">Red alga</name>
    <name type="synonym">Porphyridium cruentum</name>
    <dbReference type="NCBI Taxonomy" id="35688"/>
    <lineage>
        <taxon>Eukaryota</taxon>
        <taxon>Rhodophyta</taxon>
        <taxon>Bangiophyceae</taxon>
        <taxon>Porphyridiales</taxon>
        <taxon>Porphyridiaceae</taxon>
        <taxon>Porphyridium</taxon>
    </lineage>
</organism>
<dbReference type="AlphaFoldDB" id="A0A5J4YR31"/>
<dbReference type="Proteomes" id="UP000324585">
    <property type="component" value="Unassembled WGS sequence"/>
</dbReference>
<dbReference type="EMBL" id="VRMN01000007">
    <property type="protein sequence ID" value="KAA8493174.1"/>
    <property type="molecule type" value="Genomic_DNA"/>
</dbReference>
<proteinExistence type="predicted"/>
<comment type="caution">
    <text evidence="1">The sequence shown here is derived from an EMBL/GenBank/DDBJ whole genome shotgun (WGS) entry which is preliminary data.</text>
</comment>
<sequence>MRVRLGDNIARAESLHAAFCRHPLPIEDSLRLVLPEKATAAVAGAAEHLQLAREVFRDKGLGARAAVRDKWLHVAPLERPFSAREKILWEETYDDQRPDLFRSEAAGLQTMLLGLFEALASAETNHELVRYREGAPVRLSPYDLFRAHVFVGEHGVGVLLRVAAYPQHSRSSPYVSRKHQFPYFLGPVQQDSTLVPTMRMIHVRNVLWFDSKPCSLLAPIIHRRGQWYKLAIPGSLGSIYEGDFGLPLFEVIRFPRREDELLAYSYR</sequence>
<keyword evidence="2" id="KW-1185">Reference proteome</keyword>
<dbReference type="OrthoDB" id="507679at2759"/>
<evidence type="ECO:0000313" key="1">
    <source>
        <dbReference type="EMBL" id="KAA8493174.1"/>
    </source>
</evidence>
<evidence type="ECO:0000313" key="2">
    <source>
        <dbReference type="Proteomes" id="UP000324585"/>
    </source>
</evidence>
<gene>
    <name evidence="1" type="ORF">FVE85_8619</name>
</gene>
<name>A0A5J4YR31_PORPP</name>